<dbReference type="EMBL" id="JALJRB010000002">
    <property type="protein sequence ID" value="MCJ8499503.1"/>
    <property type="molecule type" value="Genomic_DNA"/>
</dbReference>
<name>A0AA41R024_9BACT</name>
<dbReference type="SUPFAM" id="SSF56801">
    <property type="entry name" value="Acetyl-CoA synthetase-like"/>
    <property type="match status" value="1"/>
</dbReference>
<dbReference type="InterPro" id="IPR042099">
    <property type="entry name" value="ANL_N_sf"/>
</dbReference>
<dbReference type="Pfam" id="PF00501">
    <property type="entry name" value="AMP-binding"/>
    <property type="match status" value="1"/>
</dbReference>
<feature type="domain" description="AMP-binding enzyme C-terminal" evidence="2">
    <location>
        <begin position="419"/>
        <end position="493"/>
    </location>
</feature>
<protein>
    <submittedName>
        <fullName evidence="3">AMP-binding protein</fullName>
    </submittedName>
</protein>
<evidence type="ECO:0000313" key="3">
    <source>
        <dbReference type="EMBL" id="MCJ8499503.1"/>
    </source>
</evidence>
<dbReference type="GO" id="GO:0006631">
    <property type="term" value="P:fatty acid metabolic process"/>
    <property type="evidence" value="ECO:0007669"/>
    <property type="project" value="TreeGrafter"/>
</dbReference>
<dbReference type="Pfam" id="PF13193">
    <property type="entry name" value="AMP-binding_C"/>
    <property type="match status" value="1"/>
</dbReference>
<sequence length="509" mass="55291">MGIYDLSLYAVIQQNDRLYQDRTAWMEADDDQSLSFTQYRRAVEQTAARLSAAGVAKGERVGILGKNCLPYYVLYGAAAALGAILVPVNWRLSAAETAYILNDSGARIVLADPEEAEKVAALQPELKAQTAFFNLQPGQGPFSELPQPALPDGGWSPPDAVSADDGLVIIYTAAVSGYPRGALLSHRNLLTANIQLMYLLGLTPADVHLNPLPLFHIAGLGMAFCAFHAGALNINMPKFDAPRAARLIADHKVSLLFAFAPMLQTLLAHVEQSNDAIGSLRTVLGVDTPEVIARYQSLTGGTFYVMFGQTETSLVATLSRYDERPGSAGRPIPLVDIQLLDDNDRPVEAGQTGEIAIRGPMVFLGYWQLPAENAHTFRNGWHHTGDMGRFDADGYLWYVARKADKELIKPGGENVYPAEVEKVLLEHPDVAEAVVIGVPDPKWTEAVKAVCRLEAGRTLTAEALIAFVGERIARYKKPQLVSFVAELPLTADGQIDRAKVKQLHGKPKA</sequence>
<evidence type="ECO:0000259" key="1">
    <source>
        <dbReference type="Pfam" id="PF00501"/>
    </source>
</evidence>
<evidence type="ECO:0000313" key="4">
    <source>
        <dbReference type="Proteomes" id="UP001165427"/>
    </source>
</evidence>
<reference evidence="3" key="1">
    <citation type="submission" date="2022-04" db="EMBL/GenBank/DDBJ databases">
        <title>Desulfatitalea alkaliphila sp. nov., a novel anaerobic sulfate-reducing bacterium isolated from terrestrial mud volcano, Taman Peninsula, Russia.</title>
        <authorList>
            <person name="Khomyakova M.A."/>
            <person name="Merkel A.Y."/>
            <person name="Slobodkin A.I."/>
        </authorList>
    </citation>
    <scope>NUCLEOTIDE SEQUENCE</scope>
    <source>
        <strain evidence="3">M08but</strain>
    </source>
</reference>
<organism evidence="3 4">
    <name type="scientific">Desulfatitalea alkaliphila</name>
    <dbReference type="NCBI Taxonomy" id="2929485"/>
    <lineage>
        <taxon>Bacteria</taxon>
        <taxon>Pseudomonadati</taxon>
        <taxon>Thermodesulfobacteriota</taxon>
        <taxon>Desulfobacteria</taxon>
        <taxon>Desulfobacterales</taxon>
        <taxon>Desulfosarcinaceae</taxon>
        <taxon>Desulfatitalea</taxon>
    </lineage>
</organism>
<evidence type="ECO:0000259" key="2">
    <source>
        <dbReference type="Pfam" id="PF13193"/>
    </source>
</evidence>
<dbReference type="Gene3D" id="3.40.50.12780">
    <property type="entry name" value="N-terminal domain of ligase-like"/>
    <property type="match status" value="1"/>
</dbReference>
<dbReference type="Gene3D" id="3.30.300.30">
    <property type="match status" value="1"/>
</dbReference>
<dbReference type="InterPro" id="IPR000873">
    <property type="entry name" value="AMP-dep_synth/lig_dom"/>
</dbReference>
<dbReference type="Proteomes" id="UP001165427">
    <property type="component" value="Unassembled WGS sequence"/>
</dbReference>
<dbReference type="InterPro" id="IPR045851">
    <property type="entry name" value="AMP-bd_C_sf"/>
</dbReference>
<feature type="domain" description="AMP-dependent synthetase/ligase" evidence="1">
    <location>
        <begin position="15"/>
        <end position="367"/>
    </location>
</feature>
<accession>A0AA41R024</accession>
<dbReference type="RefSeq" id="WP_246902856.1">
    <property type="nucleotide sequence ID" value="NZ_JALJRB010000002.1"/>
</dbReference>
<dbReference type="InterPro" id="IPR025110">
    <property type="entry name" value="AMP-bd_C"/>
</dbReference>
<dbReference type="AlphaFoldDB" id="A0AA41R024"/>
<dbReference type="CDD" id="cd17637">
    <property type="entry name" value="ACLS-CaiC"/>
    <property type="match status" value="1"/>
</dbReference>
<comment type="caution">
    <text evidence="3">The sequence shown here is derived from an EMBL/GenBank/DDBJ whole genome shotgun (WGS) entry which is preliminary data.</text>
</comment>
<keyword evidence="4" id="KW-1185">Reference proteome</keyword>
<dbReference type="GO" id="GO:0031956">
    <property type="term" value="F:medium-chain fatty acid-CoA ligase activity"/>
    <property type="evidence" value="ECO:0007669"/>
    <property type="project" value="TreeGrafter"/>
</dbReference>
<dbReference type="PANTHER" id="PTHR43201:SF32">
    <property type="entry name" value="2-SUCCINYLBENZOATE--COA LIGASE, CHLOROPLASTIC_PEROXISOMAL"/>
    <property type="match status" value="1"/>
</dbReference>
<dbReference type="PANTHER" id="PTHR43201">
    <property type="entry name" value="ACYL-COA SYNTHETASE"/>
    <property type="match status" value="1"/>
</dbReference>
<gene>
    <name evidence="3" type="ORF">MRX98_02865</name>
</gene>
<proteinExistence type="predicted"/>